<dbReference type="EMBL" id="KZ107838">
    <property type="protein sequence ID" value="OSS54875.1"/>
    <property type="molecule type" value="Genomic_DNA"/>
</dbReference>
<keyword evidence="1" id="KW-0812">Transmembrane</keyword>
<evidence type="ECO:0000313" key="2">
    <source>
        <dbReference type="EMBL" id="OSS54875.1"/>
    </source>
</evidence>
<name>A0A1Y2MFF3_EPING</name>
<reference evidence="2 3" key="1">
    <citation type="journal article" date="2017" name="Genome Announc.">
        <title>Genome sequence of the saprophytic ascomycete Epicoccum nigrum ICMP 19927 strain isolated from New Zealand.</title>
        <authorList>
            <person name="Fokin M."/>
            <person name="Fleetwood D."/>
            <person name="Weir B.S."/>
            <person name="Villas-Boas S.G."/>
        </authorList>
    </citation>
    <scope>NUCLEOTIDE SEQUENCE [LARGE SCALE GENOMIC DNA]</scope>
    <source>
        <strain evidence="2 3">ICMP 19927</strain>
    </source>
</reference>
<evidence type="ECO:0000313" key="3">
    <source>
        <dbReference type="Proteomes" id="UP000193240"/>
    </source>
</evidence>
<dbReference type="AlphaFoldDB" id="A0A1Y2MFF3"/>
<dbReference type="InParanoid" id="A0A1Y2MFF3"/>
<accession>A0A1Y2MFF3</accession>
<feature type="transmembrane region" description="Helical" evidence="1">
    <location>
        <begin position="21"/>
        <end position="42"/>
    </location>
</feature>
<dbReference type="Proteomes" id="UP000193240">
    <property type="component" value="Unassembled WGS sequence"/>
</dbReference>
<evidence type="ECO:0000256" key="1">
    <source>
        <dbReference type="SAM" id="Phobius"/>
    </source>
</evidence>
<protein>
    <submittedName>
        <fullName evidence="2">Uncharacterized protein</fullName>
    </submittedName>
</protein>
<gene>
    <name evidence="2" type="ORF">B5807_00213</name>
</gene>
<keyword evidence="1" id="KW-0472">Membrane</keyword>
<proteinExistence type="predicted"/>
<keyword evidence="1" id="KW-1133">Transmembrane helix</keyword>
<keyword evidence="3" id="KW-1185">Reference proteome</keyword>
<sequence>MRQYQNVYKRLISARYRVFPTLGYHMLKMMYECISCLVFRLWLLLRLLLRLLLCPSLINLSVVLTHHQLHAKLIQKPLCLALAPLLRHGSLLLPDHLLPLVYRLLPLPPHALCLRSLLLQIRHLLLPLLLILIKVHEPGASRPRLGPAVKVQLWRRSELLVPLRGQLSHLLRYRLVRIEGVRLHRIAIDDLLGHAGTSGEAVGHVVCQRPLAPLFAKSLGTYALARSPEFIDVFHFLLVCALLVRGRGDVSRPSGLRVRPFAVEVDAVLVIDVFYITSLQRSVQTGFLFHAALGALPRGSVFALLIAGASAVLLRSEIRIVEVGKCALLHVFVVRLEDVVFLRARAASGSGFGAIASGRGFDEV</sequence>
<organism evidence="2 3">
    <name type="scientific">Epicoccum nigrum</name>
    <name type="common">Soil fungus</name>
    <name type="synonym">Epicoccum purpurascens</name>
    <dbReference type="NCBI Taxonomy" id="105696"/>
    <lineage>
        <taxon>Eukaryota</taxon>
        <taxon>Fungi</taxon>
        <taxon>Dikarya</taxon>
        <taxon>Ascomycota</taxon>
        <taxon>Pezizomycotina</taxon>
        <taxon>Dothideomycetes</taxon>
        <taxon>Pleosporomycetidae</taxon>
        <taxon>Pleosporales</taxon>
        <taxon>Pleosporineae</taxon>
        <taxon>Didymellaceae</taxon>
        <taxon>Epicoccum</taxon>
    </lineage>
</organism>